<accession>G0TZ91</accession>
<sequence length="115" mass="12931">MIFLFRLPLPCPFFITIIIFFSYLLVCEFFHVCEHLFVFSDCIIMRPVNQVGCRARAAVQNAASAEITLIFLPFVPSLRRRKREKNCVNFCRGLYGGVSGCSTAVCGTGGRGKQQ</sequence>
<name>G0TZ91_TRYVY</name>
<dbReference type="AlphaFoldDB" id="G0TZ91"/>
<keyword evidence="1" id="KW-0812">Transmembrane</keyword>
<proteinExistence type="predicted"/>
<gene>
    <name evidence="2" type="ORF">TVY486_0706120</name>
</gene>
<reference evidence="2" key="1">
    <citation type="journal article" date="2012" name="Proc. Natl. Acad. Sci. U.S.A.">
        <title>Antigenic diversity is generated by distinct evolutionary mechanisms in African trypanosome species.</title>
        <authorList>
            <person name="Jackson A.P."/>
            <person name="Berry A."/>
            <person name="Aslett M."/>
            <person name="Allison H.C."/>
            <person name="Burton P."/>
            <person name="Vavrova-Anderson J."/>
            <person name="Brown R."/>
            <person name="Browne H."/>
            <person name="Corton N."/>
            <person name="Hauser H."/>
            <person name="Gamble J."/>
            <person name="Gilderthorp R."/>
            <person name="Marcello L."/>
            <person name="McQuillan J."/>
            <person name="Otto T.D."/>
            <person name="Quail M.A."/>
            <person name="Sanders M.J."/>
            <person name="van Tonder A."/>
            <person name="Ginger M.L."/>
            <person name="Field M.C."/>
            <person name="Barry J.D."/>
            <person name="Hertz-Fowler C."/>
            <person name="Berriman M."/>
        </authorList>
    </citation>
    <scope>NUCLEOTIDE SEQUENCE</scope>
    <source>
        <strain evidence="2">Y486</strain>
    </source>
</reference>
<keyword evidence="1" id="KW-0472">Membrane</keyword>
<evidence type="ECO:0000256" key="1">
    <source>
        <dbReference type="SAM" id="Phobius"/>
    </source>
</evidence>
<organism evidence="2">
    <name type="scientific">Trypanosoma vivax (strain Y486)</name>
    <dbReference type="NCBI Taxonomy" id="1055687"/>
    <lineage>
        <taxon>Eukaryota</taxon>
        <taxon>Discoba</taxon>
        <taxon>Euglenozoa</taxon>
        <taxon>Kinetoplastea</taxon>
        <taxon>Metakinetoplastina</taxon>
        <taxon>Trypanosomatida</taxon>
        <taxon>Trypanosomatidae</taxon>
        <taxon>Trypanosoma</taxon>
        <taxon>Duttonella</taxon>
    </lineage>
</organism>
<evidence type="ECO:0000313" key="2">
    <source>
        <dbReference type="EMBL" id="CCC49294.1"/>
    </source>
</evidence>
<feature type="transmembrane region" description="Helical" evidence="1">
    <location>
        <begin position="7"/>
        <end position="26"/>
    </location>
</feature>
<dbReference type="VEuPathDB" id="TriTrypDB:TvY486_0706120"/>
<dbReference type="EMBL" id="HE573023">
    <property type="protein sequence ID" value="CCC49294.1"/>
    <property type="molecule type" value="Genomic_DNA"/>
</dbReference>
<keyword evidence="1" id="KW-1133">Transmembrane helix</keyword>
<protein>
    <submittedName>
        <fullName evidence="2">Uncharacterized protein</fullName>
    </submittedName>
</protein>